<keyword evidence="7" id="KW-1185">Reference proteome</keyword>
<dbReference type="GO" id="GO:0005524">
    <property type="term" value="F:ATP binding"/>
    <property type="evidence" value="ECO:0007669"/>
    <property type="project" value="UniProtKB-KW"/>
</dbReference>
<sequence>MEAEPPKLSTYLGFDFSTQQVKALVIADDLKVLQEAAVHFDSELPEFRTQGGVIQGANGEVTSPVVMWIKALDLVLDKLRVAGTDFSTVAALSGSGQQHGSVWWKRGTREVLTNLDPQKFLHHQLNSSLFSRPNAPVWMDVSTTIQCQMLEEKLGGAQRLADISGSRAYERFTGNQIARTHSTNPDIYGNTEHISLVSSFACSLMLGDYAPIDLSDGSGMNLLDINTKDWHEDCLKACGVGLRSLLGSPVPSNTVVGKVSNFYVERYGFSAECNVVAFTGDNPSSLAAMRLDRGDVALSLGTSDTLFLSTSRPTPGLEGHVFVSPIDPDLYMGMLCFSNGSLTREGVRDKCAEGSWDIFSELLESTPRGNFGNMGGSVGSMGGSVGSMGGSVGSMEKCRVLATGGASRNKALLQIAADVFQAPVYTMNVSNSAALGGAYRAKHAFRGGAYEDVIPCPTYTLATEPAADASKIYGQMLDRLDMFEQKLLAESGAT</sequence>
<accession>A0A8B7NW81</accession>
<dbReference type="InterPro" id="IPR018484">
    <property type="entry name" value="FGGY_N"/>
</dbReference>
<comment type="function">
    <text evidence="4">Phosphorylates D-xylulose to produce D-xylulose 5-phosphate, a molecule that may play an important role in the regulation of glucose metabolism and lipogenesis.</text>
</comment>
<keyword evidence="3 4" id="KW-0418">Kinase</keyword>
<dbReference type="InterPro" id="IPR042024">
    <property type="entry name" value="D-XK_euk"/>
</dbReference>
<evidence type="ECO:0000256" key="1">
    <source>
        <dbReference type="ARBA" id="ARBA00009156"/>
    </source>
</evidence>
<dbReference type="AlphaFoldDB" id="A0A8B7NW81"/>
<evidence type="ECO:0000256" key="3">
    <source>
        <dbReference type="ARBA" id="ARBA00022777"/>
    </source>
</evidence>
<comment type="similarity">
    <text evidence="1 4">Belongs to the FGGY kinase family.</text>
</comment>
<dbReference type="GeneID" id="108674586"/>
<dbReference type="OMA" id="NSCALGG"/>
<protein>
    <recommendedName>
        <fullName evidence="4">Xylulose kinase</fullName>
        <ecNumber evidence="4">2.7.1.17</ecNumber>
    </recommendedName>
</protein>
<comment type="catalytic activity">
    <reaction evidence="4">
        <text>D-xylulose + ATP = D-xylulose 5-phosphate + ADP + H(+)</text>
        <dbReference type="Rhea" id="RHEA:10964"/>
        <dbReference type="ChEBI" id="CHEBI:15378"/>
        <dbReference type="ChEBI" id="CHEBI:17140"/>
        <dbReference type="ChEBI" id="CHEBI:30616"/>
        <dbReference type="ChEBI" id="CHEBI:57737"/>
        <dbReference type="ChEBI" id="CHEBI:456216"/>
        <dbReference type="EC" id="2.7.1.17"/>
    </reaction>
</comment>
<dbReference type="PANTHER" id="PTHR10196">
    <property type="entry name" value="SUGAR KINASE"/>
    <property type="match status" value="1"/>
</dbReference>
<dbReference type="GO" id="GO:0004856">
    <property type="term" value="F:D-xylulokinase activity"/>
    <property type="evidence" value="ECO:0007669"/>
    <property type="project" value="UniProtKB-UniRule"/>
</dbReference>
<evidence type="ECO:0000259" key="5">
    <source>
        <dbReference type="Pfam" id="PF00370"/>
    </source>
</evidence>
<evidence type="ECO:0000313" key="8">
    <source>
        <dbReference type="RefSeq" id="XP_018018039.1"/>
    </source>
</evidence>
<name>A0A8B7NW81_HYAAZ</name>
<dbReference type="GO" id="GO:0005997">
    <property type="term" value="P:xylulose metabolic process"/>
    <property type="evidence" value="ECO:0007669"/>
    <property type="project" value="UniProtKB-UniRule"/>
</dbReference>
<dbReference type="FunFam" id="3.30.420.40:FF:000118">
    <property type="entry name" value="Xylulose kinase 2"/>
    <property type="match status" value="1"/>
</dbReference>
<feature type="domain" description="Carbohydrate kinase FGGY C-terminal" evidence="6">
    <location>
        <begin position="399"/>
        <end position="444"/>
    </location>
</feature>
<dbReference type="InterPro" id="IPR018485">
    <property type="entry name" value="FGGY_C"/>
</dbReference>
<dbReference type="InterPro" id="IPR000577">
    <property type="entry name" value="Carb_kinase_FGGY"/>
</dbReference>
<keyword evidence="2 4" id="KW-0808">Transferase</keyword>
<dbReference type="SUPFAM" id="SSF53067">
    <property type="entry name" value="Actin-like ATPase domain"/>
    <property type="match status" value="2"/>
</dbReference>
<evidence type="ECO:0000256" key="4">
    <source>
        <dbReference type="RuleBase" id="RU367058"/>
    </source>
</evidence>
<keyword evidence="4" id="KW-0119">Carbohydrate metabolism</keyword>
<dbReference type="PANTHER" id="PTHR10196:SF57">
    <property type="entry name" value="XYLULOSE KINASE"/>
    <property type="match status" value="1"/>
</dbReference>
<keyword evidence="4" id="KW-0547">Nucleotide-binding</keyword>
<dbReference type="KEGG" id="hazt:108674586"/>
<keyword evidence="4" id="KW-0859">Xylose metabolism</keyword>
<dbReference type="Pfam" id="PF00370">
    <property type="entry name" value="FGGY_N"/>
    <property type="match status" value="1"/>
</dbReference>
<keyword evidence="4" id="KW-0067">ATP-binding</keyword>
<dbReference type="CDD" id="cd07776">
    <property type="entry name" value="ASKHA_NBD_FGGY_SpXK-like"/>
    <property type="match status" value="1"/>
</dbReference>
<proteinExistence type="inferred from homology"/>
<dbReference type="GO" id="GO:0042732">
    <property type="term" value="P:D-xylose metabolic process"/>
    <property type="evidence" value="ECO:0007669"/>
    <property type="project" value="UniProtKB-UniRule"/>
</dbReference>
<evidence type="ECO:0000256" key="2">
    <source>
        <dbReference type="ARBA" id="ARBA00022679"/>
    </source>
</evidence>
<feature type="domain" description="Carbohydrate kinase FGGY N-terminal" evidence="5">
    <location>
        <begin position="134"/>
        <end position="285"/>
    </location>
</feature>
<gene>
    <name evidence="8" type="primary">LOC108674586</name>
</gene>
<dbReference type="InterPro" id="IPR043129">
    <property type="entry name" value="ATPase_NBD"/>
</dbReference>
<reference evidence="8" key="1">
    <citation type="submission" date="2025-08" db="UniProtKB">
        <authorList>
            <consortium name="RefSeq"/>
        </authorList>
    </citation>
    <scope>IDENTIFICATION</scope>
    <source>
        <tissue evidence="8">Whole organism</tissue>
    </source>
</reference>
<dbReference type="RefSeq" id="XP_018018039.1">
    <property type="nucleotide sequence ID" value="XM_018162550.2"/>
</dbReference>
<dbReference type="Gene3D" id="3.30.420.40">
    <property type="match status" value="3"/>
</dbReference>
<dbReference type="OrthoDB" id="1728974at2759"/>
<dbReference type="EC" id="2.7.1.17" evidence="4"/>
<dbReference type="PIRSF" id="PIRSF000538">
    <property type="entry name" value="GlpK"/>
    <property type="match status" value="1"/>
</dbReference>
<dbReference type="Pfam" id="PF02782">
    <property type="entry name" value="FGGY_C"/>
    <property type="match status" value="1"/>
</dbReference>
<organism evidence="7 8">
    <name type="scientific">Hyalella azteca</name>
    <name type="common">Amphipod</name>
    <dbReference type="NCBI Taxonomy" id="294128"/>
    <lineage>
        <taxon>Eukaryota</taxon>
        <taxon>Metazoa</taxon>
        <taxon>Ecdysozoa</taxon>
        <taxon>Arthropoda</taxon>
        <taxon>Crustacea</taxon>
        <taxon>Multicrustacea</taxon>
        <taxon>Malacostraca</taxon>
        <taxon>Eumalacostraca</taxon>
        <taxon>Peracarida</taxon>
        <taxon>Amphipoda</taxon>
        <taxon>Senticaudata</taxon>
        <taxon>Talitrida</taxon>
        <taxon>Talitroidea</taxon>
        <taxon>Hyalellidae</taxon>
        <taxon>Hyalella</taxon>
    </lineage>
</organism>
<evidence type="ECO:0000313" key="7">
    <source>
        <dbReference type="Proteomes" id="UP000694843"/>
    </source>
</evidence>
<evidence type="ECO:0000259" key="6">
    <source>
        <dbReference type="Pfam" id="PF02782"/>
    </source>
</evidence>
<dbReference type="GO" id="GO:0005829">
    <property type="term" value="C:cytosol"/>
    <property type="evidence" value="ECO:0007669"/>
    <property type="project" value="TreeGrafter"/>
</dbReference>
<dbReference type="Proteomes" id="UP000694843">
    <property type="component" value="Unplaced"/>
</dbReference>